<dbReference type="Gene3D" id="1.20.1070.10">
    <property type="entry name" value="Rhodopsin 7-helix transmembrane proteins"/>
    <property type="match status" value="1"/>
</dbReference>
<reference evidence="2" key="1">
    <citation type="submission" date="2021-01" db="UniProtKB">
        <authorList>
            <consortium name="EnsemblMetazoa"/>
        </authorList>
    </citation>
    <scope>IDENTIFICATION</scope>
</reference>
<keyword evidence="1" id="KW-0812">Transmembrane</keyword>
<feature type="transmembrane region" description="Helical" evidence="1">
    <location>
        <begin position="37"/>
        <end position="62"/>
    </location>
</feature>
<evidence type="ECO:0000313" key="2">
    <source>
        <dbReference type="EnsemblMetazoa" id="CLYHEMP005729.1"/>
    </source>
</evidence>
<evidence type="ECO:0000313" key="3">
    <source>
        <dbReference type="Proteomes" id="UP000594262"/>
    </source>
</evidence>
<dbReference type="AlphaFoldDB" id="A0A7M5WJU8"/>
<sequence length="378" mass="44077">MKAKAKIGFAVLLVIFIYTLFPAPLLQKNFWSSKSFVALSTVSGVILFVCSIGNNILLVSILTKVRIPFGSVNYLIIMMCIADIVYPVCYLPLMLGHTWIMYTDVWLEIDIELFFDYWRFFSSAYYLAAGVSASTFTLACAQRTYTIVIKKQDYIAFRYKFIAVCLSLAYGTILFVLNQEYTDFSEWVHLLDSIMIVFFPLTMSFILLATLIIYQNYVLRERVSSRNLNYVAIYGLYIIYFVCFLPLSMAETLHLYMNRVEFEHYVRLQYILPILFILKSPFNLMIVTSLDKRFMTKLEEIFSKVCCCQNYPREPNINAENETFHMYSELQEFHLSQNRIDMYSDSSAAMADIRQLTDNSDLQMDETDLRQLIIQESV</sequence>
<dbReference type="SUPFAM" id="SSF81321">
    <property type="entry name" value="Family A G protein-coupled receptor-like"/>
    <property type="match status" value="1"/>
</dbReference>
<feature type="transmembrane region" description="Helical" evidence="1">
    <location>
        <begin position="74"/>
        <end position="100"/>
    </location>
</feature>
<accession>A0A7M5WJU8</accession>
<feature type="transmembrane region" description="Helical" evidence="1">
    <location>
        <begin position="7"/>
        <end position="25"/>
    </location>
</feature>
<organism evidence="2 3">
    <name type="scientific">Clytia hemisphaerica</name>
    <dbReference type="NCBI Taxonomy" id="252671"/>
    <lineage>
        <taxon>Eukaryota</taxon>
        <taxon>Metazoa</taxon>
        <taxon>Cnidaria</taxon>
        <taxon>Hydrozoa</taxon>
        <taxon>Hydroidolina</taxon>
        <taxon>Leptothecata</taxon>
        <taxon>Obeliida</taxon>
        <taxon>Clytiidae</taxon>
        <taxon>Clytia</taxon>
    </lineage>
</organism>
<protein>
    <submittedName>
        <fullName evidence="2">Uncharacterized protein</fullName>
    </submittedName>
</protein>
<keyword evidence="1" id="KW-0472">Membrane</keyword>
<feature type="transmembrane region" description="Helical" evidence="1">
    <location>
        <begin position="197"/>
        <end position="219"/>
    </location>
</feature>
<feature type="transmembrane region" description="Helical" evidence="1">
    <location>
        <begin position="270"/>
        <end position="290"/>
    </location>
</feature>
<keyword evidence="1" id="KW-1133">Transmembrane helix</keyword>
<feature type="transmembrane region" description="Helical" evidence="1">
    <location>
        <begin position="120"/>
        <end position="141"/>
    </location>
</feature>
<feature type="transmembrane region" description="Helical" evidence="1">
    <location>
        <begin position="161"/>
        <end position="177"/>
    </location>
</feature>
<dbReference type="Proteomes" id="UP000594262">
    <property type="component" value="Unplaced"/>
</dbReference>
<evidence type="ECO:0000256" key="1">
    <source>
        <dbReference type="SAM" id="Phobius"/>
    </source>
</evidence>
<name>A0A7M5WJU8_9CNID</name>
<dbReference type="EnsemblMetazoa" id="CLYHEMT005729.1">
    <property type="protein sequence ID" value="CLYHEMP005729.1"/>
    <property type="gene ID" value="CLYHEMG005729"/>
</dbReference>
<feature type="transmembrane region" description="Helical" evidence="1">
    <location>
        <begin position="231"/>
        <end position="250"/>
    </location>
</feature>
<proteinExistence type="predicted"/>
<keyword evidence="3" id="KW-1185">Reference proteome</keyword>